<comment type="caution">
    <text evidence="3">The sequence shown here is derived from an EMBL/GenBank/DDBJ whole genome shotgun (WGS) entry which is preliminary data.</text>
</comment>
<organism evidence="3 4">
    <name type="scientific">Lentzea tibetensis</name>
    <dbReference type="NCBI Taxonomy" id="2591470"/>
    <lineage>
        <taxon>Bacteria</taxon>
        <taxon>Bacillati</taxon>
        <taxon>Actinomycetota</taxon>
        <taxon>Actinomycetes</taxon>
        <taxon>Pseudonocardiales</taxon>
        <taxon>Pseudonocardiaceae</taxon>
        <taxon>Lentzea</taxon>
    </lineage>
</organism>
<dbReference type="PANTHER" id="PTHR24322">
    <property type="entry name" value="PKSB"/>
    <property type="match status" value="1"/>
</dbReference>
<reference evidence="3 4" key="1">
    <citation type="submission" date="2019-07" db="EMBL/GenBank/DDBJ databases">
        <title>Lentzea xizangensis sp. nov., isolated from Qinghai-Tibetan Plateau Soils.</title>
        <authorList>
            <person name="Huang J."/>
        </authorList>
    </citation>
    <scope>NUCLEOTIDE SEQUENCE [LARGE SCALE GENOMIC DNA]</scope>
    <source>
        <strain evidence="3 4">FXJ1.1311</strain>
    </source>
</reference>
<dbReference type="OrthoDB" id="3212478at2"/>
<gene>
    <name evidence="3" type="ORF">FKR81_30640</name>
</gene>
<evidence type="ECO:0000256" key="2">
    <source>
        <dbReference type="ARBA" id="ARBA00023002"/>
    </source>
</evidence>
<dbReference type="InterPro" id="IPR036291">
    <property type="entry name" value="NAD(P)-bd_dom_sf"/>
</dbReference>
<dbReference type="PRINTS" id="PR00081">
    <property type="entry name" value="GDHRDH"/>
</dbReference>
<evidence type="ECO:0000313" key="3">
    <source>
        <dbReference type="EMBL" id="TWP48024.1"/>
    </source>
</evidence>
<dbReference type="GO" id="GO:0016616">
    <property type="term" value="F:oxidoreductase activity, acting on the CH-OH group of donors, NAD or NADP as acceptor"/>
    <property type="evidence" value="ECO:0007669"/>
    <property type="project" value="TreeGrafter"/>
</dbReference>
<comment type="similarity">
    <text evidence="1">Belongs to the short-chain dehydrogenases/reductases (SDR) family.</text>
</comment>
<dbReference type="CDD" id="cd05233">
    <property type="entry name" value="SDR_c"/>
    <property type="match status" value="1"/>
</dbReference>
<keyword evidence="4" id="KW-1185">Reference proteome</keyword>
<dbReference type="EMBL" id="VOBR01000023">
    <property type="protein sequence ID" value="TWP48024.1"/>
    <property type="molecule type" value="Genomic_DNA"/>
</dbReference>
<accession>A0A563EN42</accession>
<name>A0A563EN42_9PSEU</name>
<keyword evidence="2" id="KW-0560">Oxidoreductase</keyword>
<proteinExistence type="inferred from homology"/>
<dbReference type="InterPro" id="IPR002347">
    <property type="entry name" value="SDR_fam"/>
</dbReference>
<evidence type="ECO:0000256" key="1">
    <source>
        <dbReference type="ARBA" id="ARBA00006484"/>
    </source>
</evidence>
<dbReference type="Gene3D" id="3.40.50.720">
    <property type="entry name" value="NAD(P)-binding Rossmann-like Domain"/>
    <property type="match status" value="1"/>
</dbReference>
<dbReference type="Proteomes" id="UP000316639">
    <property type="component" value="Unassembled WGS sequence"/>
</dbReference>
<sequence length="236" mass="25342">MVVDVRVVITGAGRGFGRVLAIALASLGAEVVVAARNLVAAERTRDEIIALGHHRVHAVQCDLSDPASIRRCAEQVSDELGYVDVLVNNAAGWLEGHDVWDADDTEIMRTITSGVGGTVLMTKHFLPLLKRSSRPDVVTLVSSAATPRSDGVPEAHPAFYAAKHGQAGFVEVMSQRLRKAGIRMISLYPPEFEDADPAAPRTSDGKLTAQSVVDCVVFAVGQPRDCFIRAFHFESA</sequence>
<evidence type="ECO:0000313" key="4">
    <source>
        <dbReference type="Proteomes" id="UP000316639"/>
    </source>
</evidence>
<dbReference type="Pfam" id="PF00106">
    <property type="entry name" value="adh_short"/>
    <property type="match status" value="1"/>
</dbReference>
<dbReference type="PANTHER" id="PTHR24322:SF736">
    <property type="entry name" value="RETINOL DEHYDROGENASE 10"/>
    <property type="match status" value="1"/>
</dbReference>
<protein>
    <submittedName>
        <fullName evidence="3">SDR family oxidoreductase</fullName>
    </submittedName>
</protein>
<dbReference type="SUPFAM" id="SSF51735">
    <property type="entry name" value="NAD(P)-binding Rossmann-fold domains"/>
    <property type="match status" value="1"/>
</dbReference>
<dbReference type="AlphaFoldDB" id="A0A563EN42"/>